<name>A0A6N4XER2_9FLAO</name>
<sequence>MNENKLTTIQINKETNQNLREIKHKFHYKSNNDLVNDMSRYFIEYNVSPREASQPIFDQFKTIDRTFRSFFKEYENKLFKPFVNAQSQVNLRLLNFIENPSNIKEINNNNTVENINSDDIFISKNELNNIEKLIEILHEKIFRVQKQETRDNSTYYLIHTYDYFALKDALNDIKIKFE</sequence>
<keyword evidence="2" id="KW-1185">Reference proteome</keyword>
<protein>
    <submittedName>
        <fullName evidence="1">Uncharacterized protein</fullName>
    </submittedName>
</protein>
<dbReference type="InterPro" id="IPR048012">
    <property type="entry name" value="BfmA-like_N"/>
</dbReference>
<reference evidence="1 2" key="1">
    <citation type="submission" date="2020-01" db="EMBL/GenBank/DDBJ databases">
        <authorList>
            <person name="Rodrigo-Torres L."/>
            <person name="Arahal R. D."/>
            <person name="Lucena T."/>
        </authorList>
    </citation>
    <scope>NUCLEOTIDE SEQUENCE [LARGE SCALE GENOMIC DNA]</scope>
    <source>
        <strain evidence="1 2">CECT 9293</strain>
    </source>
</reference>
<proteinExistence type="predicted"/>
<organism evidence="1 2">
    <name type="scientific">Chryseobacterium potabilaquae</name>
    <dbReference type="NCBI Taxonomy" id="2675057"/>
    <lineage>
        <taxon>Bacteria</taxon>
        <taxon>Pseudomonadati</taxon>
        <taxon>Bacteroidota</taxon>
        <taxon>Flavobacteriia</taxon>
        <taxon>Flavobacteriales</taxon>
        <taxon>Weeksellaceae</taxon>
        <taxon>Chryseobacterium group</taxon>
        <taxon>Chryseobacterium</taxon>
    </lineage>
</organism>
<accession>A0A6N4XER2</accession>
<gene>
    <name evidence="1" type="ORF">CHRY9293_03499</name>
</gene>
<dbReference type="Proteomes" id="UP000445144">
    <property type="component" value="Unassembled WGS sequence"/>
</dbReference>
<dbReference type="EMBL" id="CACVBR010000055">
    <property type="protein sequence ID" value="CAA7197440.1"/>
    <property type="molecule type" value="Genomic_DNA"/>
</dbReference>
<dbReference type="AlphaFoldDB" id="A0A6N4XER2"/>
<dbReference type="NCBIfam" id="NF041200">
    <property type="entry name" value="mob_BfmA_Nterm"/>
    <property type="match status" value="1"/>
</dbReference>
<evidence type="ECO:0000313" key="1">
    <source>
        <dbReference type="EMBL" id="CAA7197440.1"/>
    </source>
</evidence>
<dbReference type="RefSeq" id="WP_162034107.1">
    <property type="nucleotide sequence ID" value="NZ_CACVBR010000055.1"/>
</dbReference>
<evidence type="ECO:0000313" key="2">
    <source>
        <dbReference type="Proteomes" id="UP000445144"/>
    </source>
</evidence>